<dbReference type="EMBL" id="CP013011">
    <property type="protein sequence ID" value="ALL00465.1"/>
    <property type="molecule type" value="Genomic_DNA"/>
</dbReference>
<name>A0A0N7JCV7_9CREN</name>
<feature type="region of interest" description="Disordered" evidence="1">
    <location>
        <begin position="165"/>
        <end position="189"/>
    </location>
</feature>
<gene>
    <name evidence="2" type="ORF">Pyrde_0415</name>
</gene>
<dbReference type="AlphaFoldDB" id="A0A0N7JCV7"/>
<proteinExistence type="predicted"/>
<dbReference type="Proteomes" id="UP000058613">
    <property type="component" value="Chromosome"/>
</dbReference>
<dbReference type="STRING" id="1273541.Pyrde_0415"/>
<organism evidence="2 3">
    <name type="scientific">Pyrodictium delaneyi</name>
    <dbReference type="NCBI Taxonomy" id="1273541"/>
    <lineage>
        <taxon>Archaea</taxon>
        <taxon>Thermoproteota</taxon>
        <taxon>Thermoprotei</taxon>
        <taxon>Desulfurococcales</taxon>
        <taxon>Pyrodictiaceae</taxon>
        <taxon>Pyrodictium</taxon>
    </lineage>
</organism>
<reference evidence="2 3" key="1">
    <citation type="submission" date="2015-10" db="EMBL/GenBank/DDBJ databases">
        <title>Complete genome sequence of hyperthermophilic archaeon Pyrodictium delaneyi Su06.</title>
        <authorList>
            <person name="Jung J.-H."/>
            <person name="Lin J."/>
            <person name="Holden J.F."/>
            <person name="Park C.-S."/>
        </authorList>
    </citation>
    <scope>NUCLEOTIDE SEQUENCE [LARGE SCALE GENOMIC DNA]</scope>
    <source>
        <strain evidence="2 3">Su06</strain>
    </source>
</reference>
<sequence>MVYSVGRGLWYWEPRVGEAFHRAVEKSVTVPELAKAIVELFTRLWSTGAKASRASLALRVYPDLANEELEEITVVDALVNLLDDLLDLEDVTSTRGKEAKAIYIRTAIAAFGILKSREAYTYMAEHIGRRVFDSEYQIKLMLSKSSLPHTHKSFWSGSKSCTLTTRMTPGTSSPIPPTVGSHKERPDNS</sequence>
<evidence type="ECO:0000313" key="3">
    <source>
        <dbReference type="Proteomes" id="UP000058613"/>
    </source>
</evidence>
<dbReference type="KEGG" id="pdl:Pyrde_0415"/>
<accession>A0A0N7JCV7</accession>
<evidence type="ECO:0000256" key="1">
    <source>
        <dbReference type="SAM" id="MobiDB-lite"/>
    </source>
</evidence>
<protein>
    <submittedName>
        <fullName evidence="2">Uncharacterized protein</fullName>
    </submittedName>
</protein>
<evidence type="ECO:0000313" key="2">
    <source>
        <dbReference type="EMBL" id="ALL00465.1"/>
    </source>
</evidence>